<gene>
    <name evidence="3" type="ORF">QN215_05325</name>
</gene>
<evidence type="ECO:0000313" key="3">
    <source>
        <dbReference type="EMBL" id="XDS45602.1"/>
    </source>
</evidence>
<evidence type="ECO:0000256" key="2">
    <source>
        <dbReference type="SAM" id="Phobius"/>
    </source>
</evidence>
<reference evidence="3" key="1">
    <citation type="submission" date="2023-07" db="EMBL/GenBank/DDBJ databases">
        <title>Bifidobacterium aquikefiriaerophilum sp. nov. and Bifidobacterium eccum sp. nov., isolated from water kefir.</title>
        <authorList>
            <person name="Breselge S."/>
            <person name="Bellassi P."/>
            <person name="Barcenilla C."/>
            <person name="Alvarez-Ordonez A."/>
            <person name="Morelli L."/>
            <person name="Cotter P.D."/>
        </authorList>
    </citation>
    <scope>NUCLEOTIDE SEQUENCE</scope>
    <source>
        <strain evidence="3">WK041_4_12</strain>
    </source>
</reference>
<name>A0AB39U9A8_9BIFI</name>
<feature type="compositionally biased region" description="Polar residues" evidence="1">
    <location>
        <begin position="24"/>
        <end position="39"/>
    </location>
</feature>
<feature type="compositionally biased region" description="Basic residues" evidence="1">
    <location>
        <begin position="124"/>
        <end position="138"/>
    </location>
</feature>
<feature type="compositionally biased region" description="Low complexity" evidence="1">
    <location>
        <begin position="89"/>
        <end position="112"/>
    </location>
</feature>
<dbReference type="RefSeq" id="WP_369345136.1">
    <property type="nucleotide sequence ID" value="NZ_CP129674.1"/>
</dbReference>
<feature type="compositionally biased region" description="Polar residues" evidence="1">
    <location>
        <begin position="1"/>
        <end position="12"/>
    </location>
</feature>
<keyword evidence="2" id="KW-0812">Transmembrane</keyword>
<proteinExistence type="predicted"/>
<keyword evidence="2" id="KW-1133">Transmembrane helix</keyword>
<protein>
    <submittedName>
        <fullName evidence="3">Uncharacterized protein</fullName>
    </submittedName>
</protein>
<dbReference type="EMBL" id="CP129674">
    <property type="protein sequence ID" value="XDS45602.1"/>
    <property type="molecule type" value="Genomic_DNA"/>
</dbReference>
<dbReference type="AlphaFoldDB" id="A0AB39U9A8"/>
<evidence type="ECO:0000256" key="1">
    <source>
        <dbReference type="SAM" id="MobiDB-lite"/>
    </source>
</evidence>
<sequence length="138" mass="15568">MSTQETPMTNFNEFEDTTAAPSVEDTQTPDATGQTSEVQSNRRRKTVIAIVAAAALVLAGSITGSVVYANHVQERQRLRLRQRRRARTHAVAARTRIPARMARSPRQAAPPAEARKRPEAVSHSQRRRQLRRARVKRY</sequence>
<feature type="region of interest" description="Disordered" evidence="1">
    <location>
        <begin position="80"/>
        <end position="138"/>
    </location>
</feature>
<keyword evidence="2" id="KW-0472">Membrane</keyword>
<dbReference type="KEGG" id="baqk:QN215_05325"/>
<organism evidence="3">
    <name type="scientific">Bifidobacterium aquikefiricola</name>
    <dbReference type="NCBI Taxonomy" id="3059038"/>
    <lineage>
        <taxon>Bacteria</taxon>
        <taxon>Bacillati</taxon>
        <taxon>Actinomycetota</taxon>
        <taxon>Actinomycetes</taxon>
        <taxon>Bifidobacteriales</taxon>
        <taxon>Bifidobacteriaceae</taxon>
        <taxon>Bifidobacterium</taxon>
    </lineage>
</organism>
<feature type="transmembrane region" description="Helical" evidence="2">
    <location>
        <begin position="47"/>
        <end position="69"/>
    </location>
</feature>
<accession>A0AB39U9A8</accession>
<feature type="region of interest" description="Disordered" evidence="1">
    <location>
        <begin position="1"/>
        <end position="44"/>
    </location>
</feature>